<evidence type="ECO:0000256" key="5">
    <source>
        <dbReference type="ARBA" id="ARBA00023288"/>
    </source>
</evidence>
<evidence type="ECO:0000313" key="8">
    <source>
        <dbReference type="Proteomes" id="UP000271587"/>
    </source>
</evidence>
<keyword evidence="3" id="KW-0472">Membrane</keyword>
<protein>
    <recommendedName>
        <fullName evidence="9">LppP/LprE lipoprotein</fullName>
    </recommendedName>
</protein>
<feature type="chain" id="PRO_5038533629" description="LppP/LprE lipoprotein" evidence="6">
    <location>
        <begin position="28"/>
        <end position="187"/>
    </location>
</feature>
<keyword evidence="2 6" id="KW-0732">Signal</keyword>
<keyword evidence="1" id="KW-1003">Cell membrane</keyword>
<evidence type="ECO:0000256" key="4">
    <source>
        <dbReference type="ARBA" id="ARBA00023139"/>
    </source>
</evidence>
<name>A0A3G6J614_9CORY</name>
<evidence type="ECO:0008006" key="9">
    <source>
        <dbReference type="Google" id="ProtNLM"/>
    </source>
</evidence>
<feature type="signal peptide" evidence="6">
    <location>
        <begin position="1"/>
        <end position="27"/>
    </location>
</feature>
<evidence type="ECO:0000256" key="1">
    <source>
        <dbReference type="ARBA" id="ARBA00022475"/>
    </source>
</evidence>
<sequence length="187" mass="20352">MCTMPSFIHSRLIPGIALSTLLSFSLAGCIDPSDIVSGKKLESGVTTATESPDDCSANVPMESLEQHAEELPKLNNQAWPLELARVDQENPCATLSYIAIPLGRGTVSTPMQVALFHNGQFLGPATEHIYSFAPEINRINDATIAVTYRFREEGESNAEASGYTTVVFEWDEDSQKVRSTGEFPPSN</sequence>
<dbReference type="Pfam" id="PF14041">
    <property type="entry name" value="Lipoprotein_21"/>
    <property type="match status" value="1"/>
</dbReference>
<dbReference type="InterPro" id="IPR025971">
    <property type="entry name" value="LppP/LprE"/>
</dbReference>
<evidence type="ECO:0000313" key="7">
    <source>
        <dbReference type="EMBL" id="AZA12368.1"/>
    </source>
</evidence>
<proteinExistence type="predicted"/>
<dbReference type="Proteomes" id="UP000271587">
    <property type="component" value="Chromosome"/>
</dbReference>
<dbReference type="AlphaFoldDB" id="A0A3G6J614"/>
<accession>A0A3G6J614</accession>
<dbReference type="KEGG" id="cgk:CGERO_10440"/>
<evidence type="ECO:0000256" key="2">
    <source>
        <dbReference type="ARBA" id="ARBA00022729"/>
    </source>
</evidence>
<organism evidence="7 8">
    <name type="scientific">Corynebacterium gerontici</name>
    <dbReference type="NCBI Taxonomy" id="2079234"/>
    <lineage>
        <taxon>Bacteria</taxon>
        <taxon>Bacillati</taxon>
        <taxon>Actinomycetota</taxon>
        <taxon>Actinomycetes</taxon>
        <taxon>Mycobacteriales</taxon>
        <taxon>Corynebacteriaceae</taxon>
        <taxon>Corynebacterium</taxon>
    </lineage>
</organism>
<evidence type="ECO:0000256" key="6">
    <source>
        <dbReference type="SAM" id="SignalP"/>
    </source>
</evidence>
<dbReference type="EMBL" id="CP033897">
    <property type="protein sequence ID" value="AZA12368.1"/>
    <property type="molecule type" value="Genomic_DNA"/>
</dbReference>
<keyword evidence="5" id="KW-0449">Lipoprotein</keyword>
<keyword evidence="8" id="KW-1185">Reference proteome</keyword>
<gene>
    <name evidence="7" type="ORF">CGERO_10440</name>
</gene>
<reference evidence="7 8" key="1">
    <citation type="submission" date="2018-11" db="EMBL/GenBank/DDBJ databases">
        <authorList>
            <person name="Kleinhagauer T."/>
            <person name="Glaeser S.P."/>
            <person name="Spergser J."/>
            <person name="Ruckert C."/>
            <person name="Kaempfer P."/>
            <person name="Busse H.-J."/>
        </authorList>
    </citation>
    <scope>NUCLEOTIDE SEQUENCE [LARGE SCALE GENOMIC DNA]</scope>
    <source>
        <strain evidence="7 8">W8</strain>
    </source>
</reference>
<dbReference type="OrthoDB" id="3254867at2"/>
<keyword evidence="4" id="KW-0564">Palmitate</keyword>
<evidence type="ECO:0000256" key="3">
    <source>
        <dbReference type="ARBA" id="ARBA00023136"/>
    </source>
</evidence>